<evidence type="ECO:0000259" key="2">
    <source>
        <dbReference type="SMART" id="SM00471"/>
    </source>
</evidence>
<feature type="transmembrane region" description="Helical" evidence="1">
    <location>
        <begin position="386"/>
        <end position="408"/>
    </location>
</feature>
<gene>
    <name evidence="3" type="ORF">SAMN02746089_00023</name>
</gene>
<dbReference type="Gene3D" id="1.10.3210.10">
    <property type="entry name" value="Hypothetical protein af1432"/>
    <property type="match status" value="1"/>
</dbReference>
<feature type="transmembrane region" description="Helical" evidence="1">
    <location>
        <begin position="358"/>
        <end position="379"/>
    </location>
</feature>
<dbReference type="OrthoDB" id="9806952at2"/>
<dbReference type="NCBIfam" id="TIGR00277">
    <property type="entry name" value="HDIG"/>
    <property type="match status" value="1"/>
</dbReference>
<dbReference type="Pfam" id="PF01966">
    <property type="entry name" value="HD"/>
    <property type="match status" value="1"/>
</dbReference>
<dbReference type="InterPro" id="IPR011624">
    <property type="entry name" value="Metal-dep_PHydrolase_7TM_extra"/>
</dbReference>
<dbReference type="STRING" id="1121256.SAMN02746089_00023"/>
<feature type="transmembrane region" description="Helical" evidence="1">
    <location>
        <begin position="27"/>
        <end position="45"/>
    </location>
</feature>
<dbReference type="Pfam" id="PF07697">
    <property type="entry name" value="7TMR-HDED"/>
    <property type="match status" value="1"/>
</dbReference>
<dbReference type="EMBL" id="FQVH01000001">
    <property type="protein sequence ID" value="SHE30348.1"/>
    <property type="molecule type" value="Genomic_DNA"/>
</dbReference>
<evidence type="ECO:0000256" key="1">
    <source>
        <dbReference type="SAM" id="Phobius"/>
    </source>
</evidence>
<feature type="transmembrane region" description="Helical" evidence="1">
    <location>
        <begin position="299"/>
        <end position="316"/>
    </location>
</feature>
<proteinExistence type="predicted"/>
<dbReference type="Proteomes" id="UP000184088">
    <property type="component" value="Unassembled WGS sequence"/>
</dbReference>
<feature type="transmembrane region" description="Helical" evidence="1">
    <location>
        <begin position="264"/>
        <end position="287"/>
    </location>
</feature>
<evidence type="ECO:0000313" key="4">
    <source>
        <dbReference type="Proteomes" id="UP000184088"/>
    </source>
</evidence>
<dbReference type="SMART" id="SM00471">
    <property type="entry name" value="HDc"/>
    <property type="match status" value="1"/>
</dbReference>
<dbReference type="Pfam" id="PF07698">
    <property type="entry name" value="7TM-7TMR_HD"/>
    <property type="match status" value="1"/>
</dbReference>
<organism evidence="3 4">
    <name type="scientific">Caldanaerobius fijiensis DSM 17918</name>
    <dbReference type="NCBI Taxonomy" id="1121256"/>
    <lineage>
        <taxon>Bacteria</taxon>
        <taxon>Bacillati</taxon>
        <taxon>Bacillota</taxon>
        <taxon>Clostridia</taxon>
        <taxon>Thermoanaerobacterales</taxon>
        <taxon>Thermoanaerobacteraceae</taxon>
        <taxon>Caldanaerobius</taxon>
    </lineage>
</organism>
<reference evidence="3 4" key="1">
    <citation type="submission" date="2016-11" db="EMBL/GenBank/DDBJ databases">
        <authorList>
            <person name="Jaros S."/>
            <person name="Januszkiewicz K."/>
            <person name="Wedrychowicz H."/>
        </authorList>
    </citation>
    <scope>NUCLEOTIDE SEQUENCE [LARGE SCALE GENOMIC DNA]</scope>
    <source>
        <strain evidence="3 4">DSM 17918</strain>
    </source>
</reference>
<accession>A0A1M4SDV6</accession>
<dbReference type="SUPFAM" id="SSF109604">
    <property type="entry name" value="HD-domain/PDEase-like"/>
    <property type="match status" value="1"/>
</dbReference>
<keyword evidence="4" id="KW-1185">Reference proteome</keyword>
<protein>
    <recommendedName>
        <fullName evidence="2">HD/PDEase domain-containing protein</fullName>
    </recommendedName>
</protein>
<dbReference type="InterPro" id="IPR011621">
    <property type="entry name" value="Metal-dep_PHydrolase_7TM_intra"/>
</dbReference>
<feature type="transmembrane region" description="Helical" evidence="1">
    <location>
        <begin position="323"/>
        <end position="352"/>
    </location>
</feature>
<keyword evidence="1" id="KW-1133">Transmembrane helix</keyword>
<feature type="transmembrane region" description="Helical" evidence="1">
    <location>
        <begin position="428"/>
        <end position="448"/>
    </location>
</feature>
<dbReference type="RefSeq" id="WP_084110709.1">
    <property type="nucleotide sequence ID" value="NZ_FQVH01000001.1"/>
</dbReference>
<sequence>MFNIQERLRPVWGNCLNIVFSKDMQRLLMLIVVYAAVFFVLFDGVSPKKYELKVGDISQSDIKAPRDFIDEYATKRKIDAAVNAVKPKYDLDNTVLQQSQGKIEDFFDKFINSGDRGKIQPATVKAVIDLQDNLIEYLKSLKDDQLLQLKTIAVKIVHDTLSRPVSIESLNSAKLDAKNRVLTMDIPDKSRSVLMQIIDSVVKPNMIYNEEETKMARMEAAQSVEKVMYKKGQSIVKSGEVVTKEQYRILKAMGLLKDTGHTDLWLVAGVAAFALFIVGILAAFIILFKDDLKNDTSRLLLLCILFILPLFFLLAFKDISVYYIPVAAIAMLFTVIFDYGIALVGTFMLFIISGSIVGFAPALLSIGFIGPIVGILMLTRARHRNAIMWTGVAISAVNALSILSLGLINSSEITMVLKESPWGVLNGVLSAVFAIGTLPFWEAAFYVVTPMRLIELSNSDHPLLKKLLMDAPGTYHHSIIVANLAEAAASEIGANGLLVRVGAYYHDIGKIKRPYFFKENQLTMDNPHDKISPDLSALVIISHVKDGTKMARKYRLPSVIRDIIEQHHGTTLVYYFYNKALNMREECEEKDYRYPGPKPTSKEAALVMLADSVEAAVRSLVNPSEDSIDNMIKKIIRMRMEDGQFDQCDLTFKDIEGITRAFNKVLTGIFHERIEYPDIQPEQEGR</sequence>
<dbReference type="InterPro" id="IPR003607">
    <property type="entry name" value="HD/PDEase_dom"/>
</dbReference>
<keyword evidence="1" id="KW-0472">Membrane</keyword>
<keyword evidence="1" id="KW-0812">Transmembrane</keyword>
<dbReference type="PANTHER" id="PTHR36442:SF1">
    <property type="entry name" value="CYCLIC-DI-AMP PHOSPHODIESTERASE PGPH"/>
    <property type="match status" value="1"/>
</dbReference>
<dbReference type="InterPro" id="IPR052722">
    <property type="entry name" value="PgpH_phosphodiesterase"/>
</dbReference>
<dbReference type="AlphaFoldDB" id="A0A1M4SDV6"/>
<feature type="domain" description="HD/PDEase" evidence="2">
    <location>
        <begin position="470"/>
        <end position="625"/>
    </location>
</feature>
<dbReference type="PANTHER" id="PTHR36442">
    <property type="entry name" value="CYCLIC-DI-AMP PHOSPHODIESTERASE PGPH"/>
    <property type="match status" value="1"/>
</dbReference>
<name>A0A1M4SDV6_9THEO</name>
<dbReference type="InterPro" id="IPR006674">
    <property type="entry name" value="HD_domain"/>
</dbReference>
<dbReference type="CDD" id="cd00077">
    <property type="entry name" value="HDc"/>
    <property type="match status" value="1"/>
</dbReference>
<evidence type="ECO:0000313" key="3">
    <source>
        <dbReference type="EMBL" id="SHE30348.1"/>
    </source>
</evidence>
<dbReference type="InterPro" id="IPR006675">
    <property type="entry name" value="HDIG_dom"/>
</dbReference>